<evidence type="ECO:0000256" key="5">
    <source>
        <dbReference type="ARBA" id="ARBA00022448"/>
    </source>
</evidence>
<keyword evidence="10 15" id="KW-1133">Transmembrane helix</keyword>
<sequence length="152" mass="17035">MLIIIMSYISITMMTLKHPLSISIALIIQAMLAALSTGTLFNSFWFGFTLFLVMVGGVMVLFVYMTSIASSEKFKSPSPKKLILMTVAIAVLTTMTTKNIPSKNSYKLTETFMEYFNPNTMQMMIFLMVYLFVALIAVVKISDKNSGPLRQN</sequence>
<keyword evidence="8 15" id="KW-1278">Translocase</keyword>
<comment type="catalytic activity">
    <reaction evidence="14 15">
        <text>a ubiquinone + NADH + 5 H(+)(in) = a ubiquinol + NAD(+) + 4 H(+)(out)</text>
        <dbReference type="Rhea" id="RHEA:29091"/>
        <dbReference type="Rhea" id="RHEA-COMP:9565"/>
        <dbReference type="Rhea" id="RHEA-COMP:9566"/>
        <dbReference type="ChEBI" id="CHEBI:15378"/>
        <dbReference type="ChEBI" id="CHEBI:16389"/>
        <dbReference type="ChEBI" id="CHEBI:17976"/>
        <dbReference type="ChEBI" id="CHEBI:57540"/>
        <dbReference type="ChEBI" id="CHEBI:57945"/>
        <dbReference type="EC" id="7.1.1.2"/>
    </reaction>
</comment>
<evidence type="ECO:0000256" key="15">
    <source>
        <dbReference type="RuleBase" id="RU004430"/>
    </source>
</evidence>
<dbReference type="GO" id="GO:0031966">
    <property type="term" value="C:mitochondrial membrane"/>
    <property type="evidence" value="ECO:0007669"/>
    <property type="project" value="UniProtKB-SubCell"/>
</dbReference>
<evidence type="ECO:0000256" key="4">
    <source>
        <dbReference type="ARBA" id="ARBA00021095"/>
    </source>
</evidence>
<keyword evidence="5 15" id="KW-0813">Transport</keyword>
<dbReference type="Pfam" id="PF00499">
    <property type="entry name" value="Oxidored_q3"/>
    <property type="match status" value="1"/>
</dbReference>
<protein>
    <recommendedName>
        <fullName evidence="4 15">NADH-ubiquinone oxidoreductase chain 6</fullName>
        <ecNumber evidence="3 15">7.1.1.2</ecNumber>
    </recommendedName>
</protein>
<dbReference type="InterPro" id="IPR001457">
    <property type="entry name" value="NADH_UbQ/plastoQ_OxRdtase_su6"/>
</dbReference>
<evidence type="ECO:0000313" key="16">
    <source>
        <dbReference type="EMBL" id="AOY39900.1"/>
    </source>
</evidence>
<comment type="subcellular location">
    <subcellularLocation>
        <location evidence="1 15">Mitochondrion membrane</location>
        <topology evidence="1 15">Multi-pass membrane protein</topology>
    </subcellularLocation>
</comment>
<accession>A0A343A5S1</accession>
<dbReference type="PANTHER" id="PTHR11435">
    <property type="entry name" value="NADH UBIQUINONE OXIDOREDUCTASE SUBUNIT ND6"/>
    <property type="match status" value="1"/>
</dbReference>
<evidence type="ECO:0000256" key="8">
    <source>
        <dbReference type="ARBA" id="ARBA00022967"/>
    </source>
</evidence>
<dbReference type="InterPro" id="IPR050269">
    <property type="entry name" value="ComplexI_Subunit6"/>
</dbReference>
<keyword evidence="7 15" id="KW-0812">Transmembrane</keyword>
<evidence type="ECO:0000256" key="9">
    <source>
        <dbReference type="ARBA" id="ARBA00022982"/>
    </source>
</evidence>
<dbReference type="EMBL" id="KX035168">
    <property type="protein sequence ID" value="AOY39900.1"/>
    <property type="molecule type" value="Genomic_DNA"/>
</dbReference>
<keyword evidence="15" id="KW-0830">Ubiquinone</keyword>
<name>A0A343A5S1_9CUCU</name>
<keyword evidence="12 15" id="KW-0496">Mitochondrion</keyword>
<dbReference type="EC" id="7.1.1.2" evidence="3 15"/>
<feature type="transmembrane region" description="Helical" evidence="15">
    <location>
        <begin position="121"/>
        <end position="141"/>
    </location>
</feature>
<dbReference type="AlphaFoldDB" id="A0A343A5S1"/>
<evidence type="ECO:0000256" key="3">
    <source>
        <dbReference type="ARBA" id="ARBA00012944"/>
    </source>
</evidence>
<evidence type="ECO:0000256" key="10">
    <source>
        <dbReference type="ARBA" id="ARBA00022989"/>
    </source>
</evidence>
<proteinExistence type="inferred from homology"/>
<evidence type="ECO:0000256" key="12">
    <source>
        <dbReference type="ARBA" id="ARBA00023128"/>
    </source>
</evidence>
<gene>
    <name evidence="16" type="primary">nad6</name>
</gene>
<evidence type="ECO:0000256" key="7">
    <source>
        <dbReference type="ARBA" id="ARBA00022692"/>
    </source>
</evidence>
<organism evidence="16">
    <name type="scientific">Scolytinae sp. BMNH 1039905</name>
    <dbReference type="NCBI Taxonomy" id="1903769"/>
    <lineage>
        <taxon>Eukaryota</taxon>
        <taxon>Metazoa</taxon>
        <taxon>Ecdysozoa</taxon>
        <taxon>Arthropoda</taxon>
        <taxon>Hexapoda</taxon>
        <taxon>Insecta</taxon>
        <taxon>Pterygota</taxon>
        <taxon>Neoptera</taxon>
        <taxon>Endopterygota</taxon>
        <taxon>Coleoptera</taxon>
        <taxon>Polyphaga</taxon>
        <taxon>Cucujiformia</taxon>
        <taxon>Curculionidae</taxon>
        <taxon>Scolytinae</taxon>
    </lineage>
</organism>
<dbReference type="GO" id="GO:0008137">
    <property type="term" value="F:NADH dehydrogenase (ubiquinone) activity"/>
    <property type="evidence" value="ECO:0007669"/>
    <property type="project" value="UniProtKB-UniRule"/>
</dbReference>
<evidence type="ECO:0000256" key="13">
    <source>
        <dbReference type="ARBA" id="ARBA00023136"/>
    </source>
</evidence>
<keyword evidence="9 15" id="KW-0249">Electron transport</keyword>
<comment type="function">
    <text evidence="15">Core subunit of the mitochondrial membrane respiratory chain NADH dehydrogenase (Complex I) which catalyzes electron transfer from NADH through the respiratory chain, using ubiquinone as an electron acceptor. Essential for the catalytic activity and assembly of complex I.</text>
</comment>
<evidence type="ECO:0000256" key="11">
    <source>
        <dbReference type="ARBA" id="ARBA00023027"/>
    </source>
</evidence>
<feature type="transmembrane region" description="Helical" evidence="15">
    <location>
        <begin position="82"/>
        <end position="101"/>
    </location>
</feature>
<evidence type="ECO:0000256" key="6">
    <source>
        <dbReference type="ARBA" id="ARBA00022660"/>
    </source>
</evidence>
<evidence type="ECO:0000256" key="1">
    <source>
        <dbReference type="ARBA" id="ARBA00004225"/>
    </source>
</evidence>
<dbReference type="PANTHER" id="PTHR11435:SF1">
    <property type="entry name" value="NADH-UBIQUINONE OXIDOREDUCTASE CHAIN 6"/>
    <property type="match status" value="1"/>
</dbReference>
<comment type="similarity">
    <text evidence="2 15">Belongs to the complex I subunit 6 family.</text>
</comment>
<keyword evidence="13 15" id="KW-0472">Membrane</keyword>
<geneLocation type="mitochondrion" evidence="16"/>
<evidence type="ECO:0000256" key="14">
    <source>
        <dbReference type="ARBA" id="ARBA00049551"/>
    </source>
</evidence>
<keyword evidence="6 15" id="KW-0679">Respiratory chain</keyword>
<evidence type="ECO:0000256" key="2">
    <source>
        <dbReference type="ARBA" id="ARBA00005698"/>
    </source>
</evidence>
<feature type="transmembrane region" description="Helical" evidence="15">
    <location>
        <begin position="20"/>
        <end position="38"/>
    </location>
</feature>
<keyword evidence="11 15" id="KW-0520">NAD</keyword>
<reference evidence="16" key="1">
    <citation type="submission" date="2016-04" db="EMBL/GenBank/DDBJ databases">
        <title>Mitochondria of Scolytid beetles.</title>
        <authorList>
            <person name="Miller K."/>
            <person name="Linard B."/>
            <person name="Vogler A.P."/>
        </authorList>
    </citation>
    <scope>NUCLEOTIDE SEQUENCE</scope>
</reference>
<feature type="transmembrane region" description="Helical" evidence="15">
    <location>
        <begin position="44"/>
        <end position="70"/>
    </location>
</feature>